<proteinExistence type="predicted"/>
<name>A0A8S1KSV4_PARPR</name>
<evidence type="ECO:0000313" key="2">
    <source>
        <dbReference type="Proteomes" id="UP000688137"/>
    </source>
</evidence>
<organism evidence="1 2">
    <name type="scientific">Paramecium primaurelia</name>
    <dbReference type="NCBI Taxonomy" id="5886"/>
    <lineage>
        <taxon>Eukaryota</taxon>
        <taxon>Sar</taxon>
        <taxon>Alveolata</taxon>
        <taxon>Ciliophora</taxon>
        <taxon>Intramacronucleata</taxon>
        <taxon>Oligohymenophorea</taxon>
        <taxon>Peniculida</taxon>
        <taxon>Parameciidae</taxon>
        <taxon>Paramecium</taxon>
    </lineage>
</organism>
<dbReference type="EMBL" id="CAJJDM010000026">
    <property type="protein sequence ID" value="CAD8058630.1"/>
    <property type="molecule type" value="Genomic_DNA"/>
</dbReference>
<comment type="caution">
    <text evidence="1">The sequence shown here is derived from an EMBL/GenBank/DDBJ whole genome shotgun (WGS) entry which is preliminary data.</text>
</comment>
<sequence>MMILNLNYQENHYTKLRKELKMKKQFQNNNERLVMKKVTVEKNLFEIGDGVLSIQQEVEERTKTHVVVSIIFREEQNQNSIKKTWRFYFEIIRNLKL</sequence>
<keyword evidence="2" id="KW-1185">Reference proteome</keyword>
<protein>
    <submittedName>
        <fullName evidence="1">Uncharacterized protein</fullName>
    </submittedName>
</protein>
<accession>A0A8S1KSV4</accession>
<reference evidence="1" key="1">
    <citation type="submission" date="2021-01" db="EMBL/GenBank/DDBJ databases">
        <authorList>
            <consortium name="Genoscope - CEA"/>
            <person name="William W."/>
        </authorList>
    </citation>
    <scope>NUCLEOTIDE SEQUENCE</scope>
</reference>
<gene>
    <name evidence="1" type="ORF">PPRIM_AZ9-3.1.T0270318</name>
</gene>
<dbReference type="AlphaFoldDB" id="A0A8S1KSV4"/>
<dbReference type="Proteomes" id="UP000688137">
    <property type="component" value="Unassembled WGS sequence"/>
</dbReference>
<evidence type="ECO:0000313" key="1">
    <source>
        <dbReference type="EMBL" id="CAD8058630.1"/>
    </source>
</evidence>